<dbReference type="Pfam" id="PF03828">
    <property type="entry name" value="PAP_assoc"/>
    <property type="match status" value="1"/>
</dbReference>
<dbReference type="GO" id="GO:0031123">
    <property type="term" value="P:RNA 3'-end processing"/>
    <property type="evidence" value="ECO:0007669"/>
    <property type="project" value="TreeGrafter"/>
</dbReference>
<evidence type="ECO:0000259" key="8">
    <source>
        <dbReference type="Pfam" id="PF03828"/>
    </source>
</evidence>
<gene>
    <name evidence="10" type="ORF">CU097_005230</name>
</gene>
<dbReference type="Gene3D" id="1.10.1410.10">
    <property type="match status" value="1"/>
</dbReference>
<dbReference type="SUPFAM" id="SSF81301">
    <property type="entry name" value="Nucleotidyltransferase"/>
    <property type="match status" value="1"/>
</dbReference>
<comment type="similarity">
    <text evidence="3">Belongs to the DNA polymerase type-B-like family.</text>
</comment>
<dbReference type="STRING" id="86630.A0A367JJR4"/>
<evidence type="ECO:0000256" key="7">
    <source>
        <dbReference type="ARBA" id="ARBA00022842"/>
    </source>
</evidence>
<dbReference type="OrthoDB" id="2274644at2759"/>
<dbReference type="GO" id="GO:0046872">
    <property type="term" value="F:metal ion binding"/>
    <property type="evidence" value="ECO:0007669"/>
    <property type="project" value="UniProtKB-KW"/>
</dbReference>
<sequence>MPHHTVKSNRSLGSNTYDVSAPPTTLPFYDSLSFDLLDVYNTLLPSRASYDRRQLFISKIRNILKTEWPDYETGVHVFGSSINGLNGLQIVKLISNAKVPIAKVWDPELHIAGDFNLNNTLALQNTKMIKTYVSIDPRVRPLILFIKHWAKQRNINDAAQGGTISTYTWVCMAINFLQTRQPPILPSLHEMPHSLSEDNQVIHGLNTSFCDNPGQLKGYGRTNRETLGGLLYAFFRRYGFEFDYKTQVISVRSGKVLSRQEKGWHKGPESQQLLCVEEPFDVHRNLGNSANEEAVHGLIMEFQRAVHIILETHGNLDYLCTSYQQRQIEYSSLQEPSVCMPLLSQGDKRGRLAI</sequence>
<comment type="caution">
    <text evidence="10">The sequence shown here is derived from an EMBL/GenBank/DDBJ whole genome shotgun (WGS) entry which is preliminary data.</text>
</comment>
<keyword evidence="6" id="KW-0479">Metal-binding</keyword>
<dbReference type="Pfam" id="PF22600">
    <property type="entry name" value="MTPAP-like_central"/>
    <property type="match status" value="2"/>
</dbReference>
<dbReference type="AlphaFoldDB" id="A0A367JJR4"/>
<reference evidence="10 11" key="1">
    <citation type="journal article" date="2018" name="G3 (Bethesda)">
        <title>Phylogenetic and Phylogenomic Definition of Rhizopus Species.</title>
        <authorList>
            <person name="Gryganskyi A.P."/>
            <person name="Golan J."/>
            <person name="Dolatabadi S."/>
            <person name="Mondo S."/>
            <person name="Robb S."/>
            <person name="Idnurm A."/>
            <person name="Muszewska A."/>
            <person name="Steczkiewicz K."/>
            <person name="Masonjones S."/>
            <person name="Liao H.L."/>
            <person name="Gajdeczka M.T."/>
            <person name="Anike F."/>
            <person name="Vuek A."/>
            <person name="Anishchenko I.M."/>
            <person name="Voigt K."/>
            <person name="de Hoog G.S."/>
            <person name="Smith M.E."/>
            <person name="Heitman J."/>
            <person name="Vilgalys R."/>
            <person name="Stajich J.E."/>
        </authorList>
    </citation>
    <scope>NUCLEOTIDE SEQUENCE [LARGE SCALE GENOMIC DNA]</scope>
    <source>
        <strain evidence="10 11">CBS 357.93</strain>
    </source>
</reference>
<dbReference type="InterPro" id="IPR043519">
    <property type="entry name" value="NT_sf"/>
</dbReference>
<dbReference type="GO" id="GO:1990817">
    <property type="term" value="F:poly(A) RNA polymerase activity"/>
    <property type="evidence" value="ECO:0007669"/>
    <property type="project" value="UniProtKB-EC"/>
</dbReference>
<evidence type="ECO:0000256" key="4">
    <source>
        <dbReference type="ARBA" id="ARBA00012388"/>
    </source>
</evidence>
<dbReference type="PANTHER" id="PTHR12271:SF113">
    <property type="entry name" value="POLY(A) RNA POLYMERASE CID11"/>
    <property type="match status" value="1"/>
</dbReference>
<comment type="cofactor">
    <cofactor evidence="2">
        <name>Mg(2+)</name>
        <dbReference type="ChEBI" id="CHEBI:18420"/>
    </cofactor>
</comment>
<evidence type="ECO:0000313" key="10">
    <source>
        <dbReference type="EMBL" id="RCH90177.1"/>
    </source>
</evidence>
<dbReference type="PANTHER" id="PTHR12271">
    <property type="entry name" value="POLY A POLYMERASE CID PAP -RELATED"/>
    <property type="match status" value="1"/>
</dbReference>
<dbReference type="InterPro" id="IPR054708">
    <property type="entry name" value="MTPAP-like_central"/>
</dbReference>
<evidence type="ECO:0000256" key="2">
    <source>
        <dbReference type="ARBA" id="ARBA00001946"/>
    </source>
</evidence>
<proteinExistence type="inferred from homology"/>
<comment type="cofactor">
    <cofactor evidence="1">
        <name>Mn(2+)</name>
        <dbReference type="ChEBI" id="CHEBI:29035"/>
    </cofactor>
</comment>
<accession>A0A367JJR4</accession>
<keyword evidence="7" id="KW-0460">Magnesium</keyword>
<keyword evidence="11" id="KW-1185">Reference proteome</keyword>
<feature type="domain" description="PAP-associated" evidence="8">
    <location>
        <begin position="226"/>
        <end position="283"/>
    </location>
</feature>
<dbReference type="SUPFAM" id="SSF81631">
    <property type="entry name" value="PAP/OAS1 substrate-binding domain"/>
    <property type="match status" value="1"/>
</dbReference>
<name>A0A367JJR4_RHIAZ</name>
<dbReference type="GO" id="GO:0010605">
    <property type="term" value="P:negative regulation of macromolecule metabolic process"/>
    <property type="evidence" value="ECO:0007669"/>
    <property type="project" value="UniProtKB-ARBA"/>
</dbReference>
<evidence type="ECO:0000256" key="1">
    <source>
        <dbReference type="ARBA" id="ARBA00001936"/>
    </source>
</evidence>
<dbReference type="EMBL" id="PJQL01001164">
    <property type="protein sequence ID" value="RCH90177.1"/>
    <property type="molecule type" value="Genomic_DNA"/>
</dbReference>
<evidence type="ECO:0000256" key="6">
    <source>
        <dbReference type="ARBA" id="ARBA00022723"/>
    </source>
</evidence>
<dbReference type="Proteomes" id="UP000252139">
    <property type="component" value="Unassembled WGS sequence"/>
</dbReference>
<keyword evidence="5" id="KW-0808">Transferase</keyword>
<feature type="domain" description="Poly(A) RNA polymerase mitochondrial-like central palm" evidence="9">
    <location>
        <begin position="87"/>
        <end position="133"/>
    </location>
</feature>
<evidence type="ECO:0000259" key="9">
    <source>
        <dbReference type="Pfam" id="PF22600"/>
    </source>
</evidence>
<evidence type="ECO:0000313" key="11">
    <source>
        <dbReference type="Proteomes" id="UP000252139"/>
    </source>
</evidence>
<dbReference type="InterPro" id="IPR002058">
    <property type="entry name" value="PAP_assoc"/>
</dbReference>
<protein>
    <recommendedName>
        <fullName evidence="4">polynucleotide adenylyltransferase</fullName>
        <ecNumber evidence="4">2.7.7.19</ecNumber>
    </recommendedName>
</protein>
<feature type="domain" description="Poly(A) RNA polymerase mitochondrial-like central palm" evidence="9">
    <location>
        <begin position="33"/>
        <end position="85"/>
    </location>
</feature>
<evidence type="ECO:0000256" key="5">
    <source>
        <dbReference type="ARBA" id="ARBA00022679"/>
    </source>
</evidence>
<organism evidence="10 11">
    <name type="scientific">Rhizopus azygosporus</name>
    <name type="common">Rhizopus microsporus var. azygosporus</name>
    <dbReference type="NCBI Taxonomy" id="86630"/>
    <lineage>
        <taxon>Eukaryota</taxon>
        <taxon>Fungi</taxon>
        <taxon>Fungi incertae sedis</taxon>
        <taxon>Mucoromycota</taxon>
        <taxon>Mucoromycotina</taxon>
        <taxon>Mucoromycetes</taxon>
        <taxon>Mucorales</taxon>
        <taxon>Mucorineae</taxon>
        <taxon>Rhizopodaceae</taxon>
        <taxon>Rhizopus</taxon>
    </lineage>
</organism>
<dbReference type="EC" id="2.7.7.19" evidence="4"/>
<dbReference type="GO" id="GO:0005737">
    <property type="term" value="C:cytoplasm"/>
    <property type="evidence" value="ECO:0007669"/>
    <property type="project" value="UniProtKB-SubCell"/>
</dbReference>
<dbReference type="CDD" id="cd05402">
    <property type="entry name" value="NT_PAP_TUTase"/>
    <property type="match status" value="1"/>
</dbReference>
<evidence type="ECO:0000256" key="3">
    <source>
        <dbReference type="ARBA" id="ARBA00008593"/>
    </source>
</evidence>